<protein>
    <submittedName>
        <fullName evidence="2">Uncharacterized protein</fullName>
    </submittedName>
</protein>
<keyword evidence="3" id="KW-1185">Reference proteome</keyword>
<keyword evidence="1" id="KW-1133">Transmembrane helix</keyword>
<evidence type="ECO:0000256" key="1">
    <source>
        <dbReference type="SAM" id="Phobius"/>
    </source>
</evidence>
<feature type="transmembrane region" description="Helical" evidence="1">
    <location>
        <begin position="6"/>
        <end position="24"/>
    </location>
</feature>
<comment type="caution">
    <text evidence="2">The sequence shown here is derived from an EMBL/GenBank/DDBJ whole genome shotgun (WGS) entry which is preliminary data.</text>
</comment>
<gene>
    <name evidence="2" type="ORF">GCM10023195_39340</name>
</gene>
<organism evidence="2 3">
    <name type="scientific">Actinoallomurus liliacearum</name>
    <dbReference type="NCBI Taxonomy" id="1080073"/>
    <lineage>
        <taxon>Bacteria</taxon>
        <taxon>Bacillati</taxon>
        <taxon>Actinomycetota</taxon>
        <taxon>Actinomycetes</taxon>
        <taxon>Streptosporangiales</taxon>
        <taxon>Thermomonosporaceae</taxon>
        <taxon>Actinoallomurus</taxon>
    </lineage>
</organism>
<dbReference type="EMBL" id="BAABHJ010000008">
    <property type="protein sequence ID" value="GAA4609694.1"/>
    <property type="molecule type" value="Genomic_DNA"/>
</dbReference>
<sequence length="369" mass="41101">MEVGLGYVLGVASVLVFLLVVRVTRTPSPPELTAVARDGRMSKRDRRIAELAEVVTELGEEIAQLTFDPAAPDVRPESLADYRRALDSYGNARAALDTHDAERVRQELTYARNALVRLDARAHGLPVPIDVSRAARDRGEPPAPQPFQKERFSYSGSNERTYLIPIDWPEPGQGAIMEVTRHGTGFTHFDAVLVPAEEAKPKTVDLHQMGGGGRARLYLATTPDRYDAPTHLRIAPSDIRPGTGSWTVRLRPLSEAVELPREYQGTGAEVLVHRSNAPAVLGIHIDTSQSWRVEYRCLKKHRRREWCRFSRRPESLLYSYSDENLKSARFCGPGLILVRAAESARWSLSVTPEQPADGLLSDLRKRLGS</sequence>
<keyword evidence="1" id="KW-0472">Membrane</keyword>
<evidence type="ECO:0000313" key="3">
    <source>
        <dbReference type="Proteomes" id="UP001500212"/>
    </source>
</evidence>
<dbReference type="Proteomes" id="UP001500212">
    <property type="component" value="Unassembled WGS sequence"/>
</dbReference>
<keyword evidence="1" id="KW-0812">Transmembrane</keyword>
<accession>A0ABP8TNM4</accession>
<name>A0ABP8TNM4_9ACTN</name>
<reference evidence="3" key="1">
    <citation type="journal article" date="2019" name="Int. J. Syst. Evol. Microbiol.">
        <title>The Global Catalogue of Microorganisms (GCM) 10K type strain sequencing project: providing services to taxonomists for standard genome sequencing and annotation.</title>
        <authorList>
            <consortium name="The Broad Institute Genomics Platform"/>
            <consortium name="The Broad Institute Genome Sequencing Center for Infectious Disease"/>
            <person name="Wu L."/>
            <person name="Ma J."/>
        </authorList>
    </citation>
    <scope>NUCLEOTIDE SEQUENCE [LARGE SCALE GENOMIC DNA]</scope>
    <source>
        <strain evidence="3">JCM 17938</strain>
    </source>
</reference>
<dbReference type="RefSeq" id="WP_345355856.1">
    <property type="nucleotide sequence ID" value="NZ_BAABHJ010000008.1"/>
</dbReference>
<proteinExistence type="predicted"/>
<evidence type="ECO:0000313" key="2">
    <source>
        <dbReference type="EMBL" id="GAA4609694.1"/>
    </source>
</evidence>